<name>A0A813GI35_POLGL</name>
<evidence type="ECO:0000313" key="2">
    <source>
        <dbReference type="Proteomes" id="UP000654075"/>
    </source>
</evidence>
<sequence length="1008" mass="105027">YGLLLTGCGVTSPCLAVDQGSAGFGSDARCGLDLTPATCGSEQALLNFQVPFGSGRGPAGSCQVACREPCRSWSSTLIPHQINASSTNVRGESLVTCPAENTDSELPMQGALPSCMFDCDPLPEVGGYFKAADGRWSCAEGFAGEAYESCAAGLICDWQLHLTGCSPIVPCSGAGIDLTIACTYDDSLCRGTAANASCEDPDGKAVIPELPDCAWSTSQTCPNAKRAPTGYVFNSATGESDCVPGYAGKAVRSCGLKRGEKGICTPEAILTGCAKLTNCIEPQIPFPYDCRYNTSACESLEPGSSCEIGCLEPYFGSPTIAMCPWTNNAKGQEPQYVLPACLRSCPPSPDQPLPAGYVWREATRDWTCDEGYTGEPTVNCTTSDFCEWMLAFEGCTFMHGCLELKLNLTSCEYDVDNCTAVGQGEGCEVRCREPYFGTAAIASCPAGNTNPEEPLLFDFPQCSLTCPEPAPVPGHVKNSAGVWQCGPGYVGEVGLTCTAAGDDCVVVTTMVGCLKLVNCTDADPRTLKPCIYDVTNCTNIAPGKNCSLSCQFPFSGGIGHGKCPVNNTNPKQPLLYTWPDPSCALNPCPDPLGVVPEGYERNSSVANGSGSSSWQCRSDHVGKPLLHCEELPAVGALGSYDCSSSEASSLSGCLGKVPCPALPLDTCILDTSNCSSEGIASNSTCTLRCKAPYVGTAGSASCPSDNTDPWRIAVLQPPVCSLNCSSLSGSLPLGYRRDSAGGFECETGYAGHTAASCYFDYAAGGCGEPRFRVSGCFPLSHCLAPVVDLCMYDVSDCAVVNRSSSCGIRCIAPYSGSSTTAGCPPNNTDALEGLERNLPACSFADCPDPETLPLGYTSGSGGSGYQCANGYVGSVARICGTVAVVSKTDGSRTCLPEAKFSGCQLAAPPVPCQAPIVDQCLYDASQCAGSNLAPGASCDLACKQPYYGPATRSSCPPDNLNTSGGLLWSLPTCSLVAVGVIFRALFSLSYRAFGSLLSQEYPSELFKE</sequence>
<dbReference type="OMA" id="HGQGNIC"/>
<keyword evidence="2" id="KW-1185">Reference proteome</keyword>
<evidence type="ECO:0000313" key="1">
    <source>
        <dbReference type="EMBL" id="CAE8626021.1"/>
    </source>
</evidence>
<feature type="non-terminal residue" evidence="1">
    <location>
        <position position="1008"/>
    </location>
</feature>
<dbReference type="Proteomes" id="UP000654075">
    <property type="component" value="Unassembled WGS sequence"/>
</dbReference>
<proteinExistence type="predicted"/>
<organism evidence="1 2">
    <name type="scientific">Polarella glacialis</name>
    <name type="common">Dinoflagellate</name>
    <dbReference type="NCBI Taxonomy" id="89957"/>
    <lineage>
        <taxon>Eukaryota</taxon>
        <taxon>Sar</taxon>
        <taxon>Alveolata</taxon>
        <taxon>Dinophyceae</taxon>
        <taxon>Suessiales</taxon>
        <taxon>Suessiaceae</taxon>
        <taxon>Polarella</taxon>
    </lineage>
</organism>
<protein>
    <submittedName>
        <fullName evidence="1">Uncharacterized protein</fullName>
    </submittedName>
</protein>
<reference evidence="1" key="1">
    <citation type="submission" date="2021-02" db="EMBL/GenBank/DDBJ databases">
        <authorList>
            <person name="Dougan E. K."/>
            <person name="Rhodes N."/>
            <person name="Thang M."/>
            <person name="Chan C."/>
        </authorList>
    </citation>
    <scope>NUCLEOTIDE SEQUENCE</scope>
</reference>
<accession>A0A813GI35</accession>
<dbReference type="AlphaFoldDB" id="A0A813GI35"/>
<comment type="caution">
    <text evidence="1">The sequence shown here is derived from an EMBL/GenBank/DDBJ whole genome shotgun (WGS) entry which is preliminary data.</text>
</comment>
<gene>
    <name evidence="1" type="ORF">PGLA1383_LOCUS42998</name>
</gene>
<dbReference type="EMBL" id="CAJNNV010028882">
    <property type="protein sequence ID" value="CAE8626021.1"/>
    <property type="molecule type" value="Genomic_DNA"/>
</dbReference>
<dbReference type="OrthoDB" id="406633at2759"/>